<keyword evidence="3" id="KW-1185">Reference proteome</keyword>
<protein>
    <submittedName>
        <fullName evidence="2">Uncharacterized protein</fullName>
    </submittedName>
</protein>
<evidence type="ECO:0000313" key="2">
    <source>
        <dbReference type="EMBL" id="MCR6505391.1"/>
    </source>
</evidence>
<name>A0A9X2NUC1_9BACE</name>
<proteinExistence type="predicted"/>
<evidence type="ECO:0000313" key="3">
    <source>
        <dbReference type="Proteomes" id="UP001143192"/>
    </source>
</evidence>
<keyword evidence="1" id="KW-1133">Transmembrane helix</keyword>
<feature type="transmembrane region" description="Helical" evidence="1">
    <location>
        <begin position="7"/>
        <end position="29"/>
    </location>
</feature>
<sequence length="61" mass="6905">MEKIVGFIIWFILWGGVAVIILYLGEFGFTNPLYIDWESHLSFFIIPIISGLIGAKAMIDD</sequence>
<feature type="transmembrane region" description="Helical" evidence="1">
    <location>
        <begin position="41"/>
        <end position="59"/>
    </location>
</feature>
<dbReference type="RefSeq" id="WP_257931869.1">
    <property type="nucleotide sequence ID" value="NZ_JAMZED010000028.1"/>
</dbReference>
<dbReference type="Proteomes" id="UP001143192">
    <property type="component" value="Unassembled WGS sequence"/>
</dbReference>
<keyword evidence="1" id="KW-0812">Transmembrane</keyword>
<evidence type="ECO:0000256" key="1">
    <source>
        <dbReference type="SAM" id="Phobius"/>
    </source>
</evidence>
<comment type="caution">
    <text evidence="2">The sequence shown here is derived from an EMBL/GenBank/DDBJ whole genome shotgun (WGS) entry which is preliminary data.</text>
</comment>
<dbReference type="AlphaFoldDB" id="A0A9X2NUC1"/>
<accession>A0A9X2NUC1</accession>
<reference evidence="2" key="2">
    <citation type="submission" date="2022-04" db="EMBL/GenBank/DDBJ databases">
        <authorList>
            <person name="Fokt H."/>
            <person name="Baines J."/>
        </authorList>
    </citation>
    <scope>NUCLEOTIDE SEQUENCE</scope>
    <source>
        <strain evidence="2">KH365_2</strain>
    </source>
</reference>
<dbReference type="EMBL" id="JAMZED010000028">
    <property type="protein sequence ID" value="MCR6505391.1"/>
    <property type="molecule type" value="Genomic_DNA"/>
</dbReference>
<organism evidence="2 3">
    <name type="scientific">Bacteroides muris</name>
    <name type="common">ex Fokt et al. 2023</name>
    <dbReference type="NCBI Taxonomy" id="2937417"/>
    <lineage>
        <taxon>Bacteria</taxon>
        <taxon>Pseudomonadati</taxon>
        <taxon>Bacteroidota</taxon>
        <taxon>Bacteroidia</taxon>
        <taxon>Bacteroidales</taxon>
        <taxon>Bacteroidaceae</taxon>
        <taxon>Bacteroides</taxon>
    </lineage>
</organism>
<gene>
    <name evidence="2" type="ORF">M1B79_12095</name>
</gene>
<keyword evidence="1" id="KW-0472">Membrane</keyword>
<reference evidence="2" key="1">
    <citation type="journal article" date="2022" name="Arch. Microbiol.">
        <title>Bacteroides muris sp. nov. isolated from the cecum of wild-derived house mice.</title>
        <authorList>
            <person name="Fokt H."/>
            <person name="Unni R."/>
            <person name="Repnik U."/>
            <person name="Schmitz R.A."/>
            <person name="Bramkamp M."/>
            <person name="Baines J.F."/>
            <person name="Unterweger D."/>
        </authorList>
    </citation>
    <scope>NUCLEOTIDE SEQUENCE</scope>
    <source>
        <strain evidence="2">KH365_2</strain>
    </source>
</reference>